<evidence type="ECO:0000256" key="10">
    <source>
        <dbReference type="SAM" id="MobiDB-lite"/>
    </source>
</evidence>
<evidence type="ECO:0000256" key="2">
    <source>
        <dbReference type="ARBA" id="ARBA00006503"/>
    </source>
</evidence>
<dbReference type="InterPro" id="IPR043562">
    <property type="entry name" value="RAX/RAX2"/>
</dbReference>
<feature type="compositionally biased region" description="Polar residues" evidence="10">
    <location>
        <begin position="259"/>
        <end position="291"/>
    </location>
</feature>
<dbReference type="OrthoDB" id="6159439at2759"/>
<reference evidence="13" key="1">
    <citation type="submission" date="2022-01" db="EMBL/GenBank/DDBJ databases">
        <authorList>
            <person name="King R."/>
        </authorList>
    </citation>
    <scope>NUCLEOTIDE SEQUENCE</scope>
</reference>
<evidence type="ECO:0000313" key="14">
    <source>
        <dbReference type="Proteomes" id="UP001153620"/>
    </source>
</evidence>
<feature type="compositionally biased region" description="Basic and acidic residues" evidence="10">
    <location>
        <begin position="244"/>
        <end position="258"/>
    </location>
</feature>
<evidence type="ECO:0000256" key="1">
    <source>
        <dbReference type="ARBA" id="ARBA00004123"/>
    </source>
</evidence>
<dbReference type="SMART" id="SM00389">
    <property type="entry name" value="HOX"/>
    <property type="match status" value="1"/>
</dbReference>
<dbReference type="GO" id="GO:0000978">
    <property type="term" value="F:RNA polymerase II cis-regulatory region sequence-specific DNA binding"/>
    <property type="evidence" value="ECO:0007669"/>
    <property type="project" value="TreeGrafter"/>
</dbReference>
<evidence type="ECO:0000259" key="12">
    <source>
        <dbReference type="PROSITE" id="PS50803"/>
    </source>
</evidence>
<evidence type="ECO:0000256" key="7">
    <source>
        <dbReference type="ARBA" id="ARBA00023242"/>
    </source>
</evidence>
<feature type="compositionally biased region" description="Low complexity" evidence="10">
    <location>
        <begin position="160"/>
        <end position="174"/>
    </location>
</feature>
<comment type="similarity">
    <text evidence="2">Belongs to the paired homeobox family. Bicoid subfamily.</text>
</comment>
<reference evidence="13" key="2">
    <citation type="submission" date="2022-10" db="EMBL/GenBank/DDBJ databases">
        <authorList>
            <consortium name="ENA_rothamsted_submissions"/>
            <consortium name="culmorum"/>
            <person name="King R."/>
        </authorList>
    </citation>
    <scope>NUCLEOTIDE SEQUENCE</scope>
</reference>
<feature type="compositionally biased region" description="Polar residues" evidence="10">
    <location>
        <begin position="229"/>
        <end position="243"/>
    </location>
</feature>
<dbReference type="PANTHER" id="PTHR46271">
    <property type="entry name" value="HOMEOBOX PROTEIN, PUTATIVE-RELATED"/>
    <property type="match status" value="1"/>
</dbReference>
<dbReference type="PANTHER" id="PTHR46271:SF4">
    <property type="entry name" value="HOMEOBOX PROTEIN, PUTATIVE-RELATED"/>
    <property type="match status" value="1"/>
</dbReference>
<evidence type="ECO:0000256" key="3">
    <source>
        <dbReference type="ARBA" id="ARBA00023015"/>
    </source>
</evidence>
<sequence length="566" mass="64363">MDIRSLNDVQKQLFERIIQKLIARNQCTPSDISNTQKLLDSIRDTKNFHMIMEKIKECGQIELDNFDESFKEENGYCMKDSKKYTGQTLTPRHTIDAILGLNDRCDNIGDEKYHLNYPQQIIADQHAHHYSLNQYKTIDHHNQQTANSNHSENNKDDEPNNNSSKNTSSSSSYDDTIDYDDSIQNHDIKETSQVLKKNTAVLDGENLKYKCNDFMKNFPTRNPYDDQQHQTPYNGNIVSGNSNDDYRIASIDDRKVNEDGNSNEMRMNYASSDDMNLNTVSSDQGEKLNSGSEDEDDSCSKKKHRRNRTTFTTYQLHELERAFEKSHYPDVYSREELAMKVNLPEVRVQVWFQNRRAKWRRQEKSESLRLGLSHFSQLPHRLGCNGGMNMPVDPWLSPPLLTALPGFLSHPQNVYPSYLTPPLSLNPSNMNMGQLMSHPNGSIRISPQNIQPPSHLPPAAIPTSSASTIPMMGNQQVMVQHSSSMSPSSSMHSMRSPSPDKKNSVEIRVDSPVDDRLKEGSALNMTISSSPTVNAVTTDIRTNSIAALRIKAKEHLENINKNLTMV</sequence>
<dbReference type="GO" id="GO:0045944">
    <property type="term" value="P:positive regulation of transcription by RNA polymerase II"/>
    <property type="evidence" value="ECO:0007669"/>
    <property type="project" value="InterPro"/>
</dbReference>
<dbReference type="SUPFAM" id="SSF46689">
    <property type="entry name" value="Homeodomain-like"/>
    <property type="match status" value="1"/>
</dbReference>
<evidence type="ECO:0000256" key="4">
    <source>
        <dbReference type="ARBA" id="ARBA00023125"/>
    </source>
</evidence>
<dbReference type="Pfam" id="PF00046">
    <property type="entry name" value="Homeodomain"/>
    <property type="match status" value="1"/>
</dbReference>
<dbReference type="FunFam" id="1.10.10.60:FF:000071">
    <property type="entry name" value="Retinal homeobox gene 2"/>
    <property type="match status" value="1"/>
</dbReference>
<gene>
    <name evidence="13" type="ORF">CHIRRI_LOCUS2325</name>
</gene>
<dbReference type="InterPro" id="IPR009057">
    <property type="entry name" value="Homeodomain-like_sf"/>
</dbReference>
<feature type="region of interest" description="Disordered" evidence="10">
    <location>
        <begin position="480"/>
        <end position="507"/>
    </location>
</feature>
<name>A0A9N9RJM1_9DIPT</name>
<evidence type="ECO:0000256" key="6">
    <source>
        <dbReference type="ARBA" id="ARBA00023163"/>
    </source>
</evidence>
<evidence type="ECO:0000256" key="5">
    <source>
        <dbReference type="ARBA" id="ARBA00023155"/>
    </source>
</evidence>
<feature type="region of interest" description="Disordered" evidence="10">
    <location>
        <begin position="143"/>
        <end position="180"/>
    </location>
</feature>
<keyword evidence="14" id="KW-1185">Reference proteome</keyword>
<feature type="domain" description="Homeobox" evidence="11">
    <location>
        <begin position="302"/>
        <end position="362"/>
    </location>
</feature>
<keyword evidence="6" id="KW-0804">Transcription</keyword>
<keyword evidence="7 8" id="KW-0539">Nucleus</keyword>
<feature type="DNA-binding region" description="Homeobox" evidence="8">
    <location>
        <begin position="304"/>
        <end position="363"/>
    </location>
</feature>
<accession>A0A9N9RJM1</accession>
<dbReference type="GO" id="GO:0005634">
    <property type="term" value="C:nucleus"/>
    <property type="evidence" value="ECO:0007669"/>
    <property type="project" value="UniProtKB-SubCell"/>
</dbReference>
<feature type="compositionally biased region" description="Basic and acidic residues" evidence="10">
    <location>
        <begin position="498"/>
        <end position="507"/>
    </location>
</feature>
<dbReference type="InterPro" id="IPR001356">
    <property type="entry name" value="HD"/>
</dbReference>
<protein>
    <submittedName>
        <fullName evidence="13">Uncharacterized protein</fullName>
    </submittedName>
</protein>
<dbReference type="PROSITE" id="PS00027">
    <property type="entry name" value="HOMEOBOX_1"/>
    <property type="match status" value="1"/>
</dbReference>
<keyword evidence="4 8" id="KW-0238">DNA-binding</keyword>
<organism evidence="13 14">
    <name type="scientific">Chironomus riparius</name>
    <dbReference type="NCBI Taxonomy" id="315576"/>
    <lineage>
        <taxon>Eukaryota</taxon>
        <taxon>Metazoa</taxon>
        <taxon>Ecdysozoa</taxon>
        <taxon>Arthropoda</taxon>
        <taxon>Hexapoda</taxon>
        <taxon>Insecta</taxon>
        <taxon>Pterygota</taxon>
        <taxon>Neoptera</taxon>
        <taxon>Endopterygota</taxon>
        <taxon>Diptera</taxon>
        <taxon>Nematocera</taxon>
        <taxon>Chironomoidea</taxon>
        <taxon>Chironomidae</taxon>
        <taxon>Chironominae</taxon>
        <taxon>Chironomus</taxon>
    </lineage>
</organism>
<proteinExistence type="inferred from homology"/>
<evidence type="ECO:0000256" key="9">
    <source>
        <dbReference type="RuleBase" id="RU000682"/>
    </source>
</evidence>
<evidence type="ECO:0000259" key="11">
    <source>
        <dbReference type="PROSITE" id="PS50071"/>
    </source>
</evidence>
<comment type="subcellular location">
    <subcellularLocation>
        <location evidence="1 8 9">Nucleus</location>
    </subcellularLocation>
</comment>
<evidence type="ECO:0000313" key="13">
    <source>
        <dbReference type="EMBL" id="CAG9799358.1"/>
    </source>
</evidence>
<dbReference type="InterPro" id="IPR003654">
    <property type="entry name" value="OAR_dom"/>
</dbReference>
<dbReference type="AlphaFoldDB" id="A0A9N9RJM1"/>
<feature type="region of interest" description="Disordered" evidence="10">
    <location>
        <begin position="220"/>
        <end position="305"/>
    </location>
</feature>
<keyword evidence="3" id="KW-0805">Transcription regulation</keyword>
<dbReference type="PROSITE" id="PS50071">
    <property type="entry name" value="HOMEOBOX_2"/>
    <property type="match status" value="1"/>
</dbReference>
<dbReference type="Gene3D" id="1.10.10.60">
    <property type="entry name" value="Homeodomain-like"/>
    <property type="match status" value="1"/>
</dbReference>
<keyword evidence="5 8" id="KW-0371">Homeobox</keyword>
<feature type="compositionally biased region" description="Low complexity" evidence="10">
    <location>
        <begin position="481"/>
        <end position="497"/>
    </location>
</feature>
<dbReference type="PROSITE" id="PS50803">
    <property type="entry name" value="OAR"/>
    <property type="match status" value="1"/>
</dbReference>
<evidence type="ECO:0000256" key="8">
    <source>
        <dbReference type="PROSITE-ProRule" id="PRU00108"/>
    </source>
</evidence>
<dbReference type="CDD" id="cd00086">
    <property type="entry name" value="homeodomain"/>
    <property type="match status" value="1"/>
</dbReference>
<feature type="domain" description="OAR" evidence="12">
    <location>
        <begin position="543"/>
        <end position="556"/>
    </location>
</feature>
<dbReference type="GO" id="GO:0000981">
    <property type="term" value="F:DNA-binding transcription factor activity, RNA polymerase II-specific"/>
    <property type="evidence" value="ECO:0007669"/>
    <property type="project" value="InterPro"/>
</dbReference>
<dbReference type="Pfam" id="PF03826">
    <property type="entry name" value="OAR"/>
    <property type="match status" value="1"/>
</dbReference>
<dbReference type="EMBL" id="OU895877">
    <property type="protein sequence ID" value="CAG9799358.1"/>
    <property type="molecule type" value="Genomic_DNA"/>
</dbReference>
<dbReference type="Proteomes" id="UP001153620">
    <property type="component" value="Chromosome 1"/>
</dbReference>
<dbReference type="InterPro" id="IPR017970">
    <property type="entry name" value="Homeobox_CS"/>
</dbReference>